<evidence type="ECO:0000256" key="1">
    <source>
        <dbReference type="SAM" id="MobiDB-lite"/>
    </source>
</evidence>
<organism evidence="4 5">
    <name type="scientific">Salinimicrobium gaetbulicola</name>
    <dbReference type="NCBI Taxonomy" id="999702"/>
    <lineage>
        <taxon>Bacteria</taxon>
        <taxon>Pseudomonadati</taxon>
        <taxon>Bacteroidota</taxon>
        <taxon>Flavobacteriia</taxon>
        <taxon>Flavobacteriales</taxon>
        <taxon>Flavobacteriaceae</taxon>
        <taxon>Salinimicrobium</taxon>
    </lineage>
</organism>
<gene>
    <name evidence="4" type="ORF">ACFQ1G_10845</name>
</gene>
<keyword evidence="3" id="KW-0732">Signal</keyword>
<feature type="chain" id="PRO_5045693548" description="Secreted protein with PEP-CTERM sorting signal" evidence="3">
    <location>
        <begin position="21"/>
        <end position="89"/>
    </location>
</feature>
<keyword evidence="5" id="KW-1185">Reference proteome</keyword>
<protein>
    <recommendedName>
        <fullName evidence="6">Secreted protein with PEP-CTERM sorting signal</fullName>
    </recommendedName>
</protein>
<comment type="caution">
    <text evidence="4">The sequence shown here is derived from an EMBL/GenBank/DDBJ whole genome shotgun (WGS) entry which is preliminary data.</text>
</comment>
<sequence>MTKKILYIFLAVSLSMGVYGFPVQEPPQPGTKSHNGAAGPNPCGRPDRGQGVPPPVGLCLPINDYLLPLLIMGIVLGAWKVRPLAKKES</sequence>
<keyword evidence="2" id="KW-0472">Membrane</keyword>
<feature type="signal peptide" evidence="3">
    <location>
        <begin position="1"/>
        <end position="20"/>
    </location>
</feature>
<dbReference type="Proteomes" id="UP001597100">
    <property type="component" value="Unassembled WGS sequence"/>
</dbReference>
<evidence type="ECO:0000256" key="3">
    <source>
        <dbReference type="SAM" id="SignalP"/>
    </source>
</evidence>
<accession>A0ABW3IH67</accession>
<feature type="transmembrane region" description="Helical" evidence="2">
    <location>
        <begin position="65"/>
        <end position="81"/>
    </location>
</feature>
<evidence type="ECO:0000313" key="5">
    <source>
        <dbReference type="Proteomes" id="UP001597100"/>
    </source>
</evidence>
<reference evidence="5" key="1">
    <citation type="journal article" date="2019" name="Int. J. Syst. Evol. Microbiol.">
        <title>The Global Catalogue of Microorganisms (GCM) 10K type strain sequencing project: providing services to taxonomists for standard genome sequencing and annotation.</title>
        <authorList>
            <consortium name="The Broad Institute Genomics Platform"/>
            <consortium name="The Broad Institute Genome Sequencing Center for Infectious Disease"/>
            <person name="Wu L."/>
            <person name="Ma J."/>
        </authorList>
    </citation>
    <scope>NUCLEOTIDE SEQUENCE [LARGE SCALE GENOMIC DNA]</scope>
    <source>
        <strain evidence="5">CCUG 60898</strain>
    </source>
</reference>
<dbReference type="EMBL" id="JBHTJP010000035">
    <property type="protein sequence ID" value="MFD0977289.1"/>
    <property type="molecule type" value="Genomic_DNA"/>
</dbReference>
<feature type="region of interest" description="Disordered" evidence="1">
    <location>
        <begin position="25"/>
        <end position="50"/>
    </location>
</feature>
<keyword evidence="2" id="KW-1133">Transmembrane helix</keyword>
<name>A0ABW3IH67_9FLAO</name>
<proteinExistence type="predicted"/>
<dbReference type="RefSeq" id="WP_380739447.1">
    <property type="nucleotide sequence ID" value="NZ_JBHTJP010000035.1"/>
</dbReference>
<keyword evidence="2" id="KW-0812">Transmembrane</keyword>
<evidence type="ECO:0000256" key="2">
    <source>
        <dbReference type="SAM" id="Phobius"/>
    </source>
</evidence>
<evidence type="ECO:0000313" key="4">
    <source>
        <dbReference type="EMBL" id="MFD0977289.1"/>
    </source>
</evidence>
<evidence type="ECO:0008006" key="6">
    <source>
        <dbReference type="Google" id="ProtNLM"/>
    </source>
</evidence>